<keyword evidence="2" id="KW-0012">Acyltransferase</keyword>
<protein>
    <submittedName>
        <fullName evidence="4">GNAT family N-acetyltransferase</fullName>
    </submittedName>
</protein>
<dbReference type="InterPro" id="IPR050832">
    <property type="entry name" value="Bact_Acetyltransf"/>
</dbReference>
<dbReference type="SUPFAM" id="SSF55729">
    <property type="entry name" value="Acyl-CoA N-acyltransferases (Nat)"/>
    <property type="match status" value="1"/>
</dbReference>
<keyword evidence="1 4" id="KW-0808">Transferase</keyword>
<dbReference type="AlphaFoldDB" id="A0A1C2E0A0"/>
<proteinExistence type="predicted"/>
<dbReference type="EMBL" id="MDEN01000062">
    <property type="protein sequence ID" value="OCX20454.1"/>
    <property type="molecule type" value="Genomic_DNA"/>
</dbReference>
<dbReference type="Gene3D" id="3.40.630.30">
    <property type="match status" value="1"/>
</dbReference>
<dbReference type="PANTHER" id="PTHR43877:SF1">
    <property type="entry name" value="ACETYLTRANSFERASE"/>
    <property type="match status" value="1"/>
</dbReference>
<dbReference type="CDD" id="cd04301">
    <property type="entry name" value="NAT_SF"/>
    <property type="match status" value="1"/>
</dbReference>
<name>A0A1C2E0A0_9PSED</name>
<evidence type="ECO:0000259" key="3">
    <source>
        <dbReference type="PROSITE" id="PS51186"/>
    </source>
</evidence>
<sequence length="153" mass="16458">MNCHIRKATDNDATAISRVIVAALGESNSQDYSAAVIAQVTLSFSPSAILRLLVQRQVYVATLDEEVIATASLDQATVRSVFVAPTHQGQGAGRALMAAVESTAHSHGIRRLRVPSSITAEGFYQSLGYSTVRDEYHGEERTIIMEKALTPLA</sequence>
<gene>
    <name evidence="4" type="ORF">BBI10_12905</name>
</gene>
<organism evidence="4 5">
    <name type="scientific">Pseudomonas graminis</name>
    <dbReference type="NCBI Taxonomy" id="158627"/>
    <lineage>
        <taxon>Bacteria</taxon>
        <taxon>Pseudomonadati</taxon>
        <taxon>Pseudomonadota</taxon>
        <taxon>Gammaproteobacteria</taxon>
        <taxon>Pseudomonadales</taxon>
        <taxon>Pseudomonadaceae</taxon>
        <taxon>Pseudomonas</taxon>
    </lineage>
</organism>
<dbReference type="InterPro" id="IPR016181">
    <property type="entry name" value="Acyl_CoA_acyltransferase"/>
</dbReference>
<feature type="domain" description="N-acetyltransferase" evidence="3">
    <location>
        <begin position="3"/>
        <end position="150"/>
    </location>
</feature>
<dbReference type="RefSeq" id="WP_065988902.1">
    <property type="nucleotide sequence ID" value="NZ_MDEN01000062.1"/>
</dbReference>
<accession>A0A1C2E0A0</accession>
<dbReference type="GO" id="GO:0016747">
    <property type="term" value="F:acyltransferase activity, transferring groups other than amino-acyl groups"/>
    <property type="evidence" value="ECO:0007669"/>
    <property type="project" value="InterPro"/>
</dbReference>
<dbReference type="Pfam" id="PF13673">
    <property type="entry name" value="Acetyltransf_10"/>
    <property type="match status" value="1"/>
</dbReference>
<evidence type="ECO:0000313" key="5">
    <source>
        <dbReference type="Proteomes" id="UP000095143"/>
    </source>
</evidence>
<reference evidence="4 5" key="1">
    <citation type="submission" date="2016-08" db="EMBL/GenBank/DDBJ databases">
        <title>Whole genome sequence of Pseudomonas graminis strain UASWS1507, a potential biological control agent for agriculture.</title>
        <authorList>
            <person name="Crovadore J."/>
            <person name="Calmin G."/>
            <person name="Chablais R."/>
            <person name="Cochard B."/>
            <person name="Lefort F."/>
        </authorList>
    </citation>
    <scope>NUCLEOTIDE SEQUENCE [LARGE SCALE GENOMIC DNA]</scope>
    <source>
        <strain evidence="4 5">UASWS1507</strain>
    </source>
</reference>
<dbReference type="PROSITE" id="PS51186">
    <property type="entry name" value="GNAT"/>
    <property type="match status" value="1"/>
</dbReference>
<dbReference type="Proteomes" id="UP000095143">
    <property type="component" value="Unassembled WGS sequence"/>
</dbReference>
<comment type="caution">
    <text evidence="4">The sequence shown here is derived from an EMBL/GenBank/DDBJ whole genome shotgun (WGS) entry which is preliminary data.</text>
</comment>
<evidence type="ECO:0000313" key="4">
    <source>
        <dbReference type="EMBL" id="OCX20454.1"/>
    </source>
</evidence>
<dbReference type="OrthoDB" id="1821130at2"/>
<dbReference type="PANTHER" id="PTHR43877">
    <property type="entry name" value="AMINOALKYLPHOSPHONATE N-ACETYLTRANSFERASE-RELATED-RELATED"/>
    <property type="match status" value="1"/>
</dbReference>
<evidence type="ECO:0000256" key="2">
    <source>
        <dbReference type="ARBA" id="ARBA00023315"/>
    </source>
</evidence>
<dbReference type="InterPro" id="IPR000182">
    <property type="entry name" value="GNAT_dom"/>
</dbReference>
<evidence type="ECO:0000256" key="1">
    <source>
        <dbReference type="ARBA" id="ARBA00022679"/>
    </source>
</evidence>